<comment type="caution">
    <text evidence="1">The sequence shown here is derived from an EMBL/GenBank/DDBJ whole genome shotgun (WGS) entry which is preliminary data.</text>
</comment>
<evidence type="ECO:0000313" key="1">
    <source>
        <dbReference type="EMBL" id="KKL77476.1"/>
    </source>
</evidence>
<dbReference type="EMBL" id="LAZR01023738">
    <property type="protein sequence ID" value="KKL77476.1"/>
    <property type="molecule type" value="Genomic_DNA"/>
</dbReference>
<sequence length="61" mass="6693">MHKKKLGLILLVYIVLSNFQYLSVNSGGNIINSQFDTSSDVSVKVSDAQYECVDAWIIIGG</sequence>
<reference evidence="1" key="1">
    <citation type="journal article" date="2015" name="Nature">
        <title>Complex archaea that bridge the gap between prokaryotes and eukaryotes.</title>
        <authorList>
            <person name="Spang A."/>
            <person name="Saw J.H."/>
            <person name="Jorgensen S.L."/>
            <person name="Zaremba-Niedzwiedzka K."/>
            <person name="Martijn J."/>
            <person name="Lind A.E."/>
            <person name="van Eijk R."/>
            <person name="Schleper C."/>
            <person name="Guy L."/>
            <person name="Ettema T.J."/>
        </authorList>
    </citation>
    <scope>NUCLEOTIDE SEQUENCE</scope>
</reference>
<proteinExistence type="predicted"/>
<gene>
    <name evidence="1" type="ORF">LCGC14_2034480</name>
</gene>
<organism evidence="1">
    <name type="scientific">marine sediment metagenome</name>
    <dbReference type="NCBI Taxonomy" id="412755"/>
    <lineage>
        <taxon>unclassified sequences</taxon>
        <taxon>metagenomes</taxon>
        <taxon>ecological metagenomes</taxon>
    </lineage>
</organism>
<feature type="non-terminal residue" evidence="1">
    <location>
        <position position="61"/>
    </location>
</feature>
<name>A0A0F9FG94_9ZZZZ</name>
<protein>
    <submittedName>
        <fullName evidence="1">Uncharacterized protein</fullName>
    </submittedName>
</protein>
<dbReference type="AlphaFoldDB" id="A0A0F9FG94"/>
<accession>A0A0F9FG94</accession>